<gene>
    <name evidence="2" type="primary">LOC123066024</name>
</gene>
<organism evidence="2">
    <name type="scientific">Triticum aestivum</name>
    <name type="common">Wheat</name>
    <dbReference type="NCBI Taxonomy" id="4565"/>
    <lineage>
        <taxon>Eukaryota</taxon>
        <taxon>Viridiplantae</taxon>
        <taxon>Streptophyta</taxon>
        <taxon>Embryophyta</taxon>
        <taxon>Tracheophyta</taxon>
        <taxon>Spermatophyta</taxon>
        <taxon>Magnoliopsida</taxon>
        <taxon>Liliopsida</taxon>
        <taxon>Poales</taxon>
        <taxon>Poaceae</taxon>
        <taxon>BOP clade</taxon>
        <taxon>Pooideae</taxon>
        <taxon>Triticodae</taxon>
        <taxon>Triticeae</taxon>
        <taxon>Triticinae</taxon>
        <taxon>Triticum</taxon>
    </lineage>
</organism>
<protein>
    <submittedName>
        <fullName evidence="2">Uncharacterized protein</fullName>
    </submittedName>
</protein>
<dbReference type="Gramene" id="TraesJUL3A03G01484500.1">
    <property type="protein sequence ID" value="TraesJUL3A03G01484500.1.CDS1"/>
    <property type="gene ID" value="TraesJUL3A03G01484500"/>
</dbReference>
<dbReference type="OMA" id="QNHATSK"/>
<keyword evidence="3" id="KW-1185">Reference proteome</keyword>
<dbReference type="Gramene" id="TraesARI3A03G01493630.1">
    <property type="protein sequence ID" value="TraesARI3A03G01493630.1.CDS1"/>
    <property type="gene ID" value="TraesARI3A03G01493630"/>
</dbReference>
<feature type="compositionally biased region" description="Acidic residues" evidence="1">
    <location>
        <begin position="104"/>
        <end position="116"/>
    </location>
</feature>
<dbReference type="Gramene" id="TraesCS3A03G0914300.1">
    <property type="protein sequence ID" value="TraesCS3A03G0914300.1.CDS1"/>
    <property type="gene ID" value="TraesCS3A03G0914300"/>
</dbReference>
<feature type="compositionally biased region" description="Low complexity" evidence="1">
    <location>
        <begin position="125"/>
        <end position="135"/>
    </location>
</feature>
<dbReference type="Gramene" id="TraesCLE_scaffold_080553_01G000100.1">
    <property type="protein sequence ID" value="TraesCLE_scaffold_080553_01G000100.1"/>
    <property type="gene ID" value="TraesCLE_scaffold_080553_01G000100"/>
</dbReference>
<dbReference type="Gramene" id="TraesRN3A0100931800.1">
    <property type="protein sequence ID" value="TraesRN3A0100931800.1"/>
    <property type="gene ID" value="TraesRN3A0100931800"/>
</dbReference>
<evidence type="ECO:0000313" key="3">
    <source>
        <dbReference type="Proteomes" id="UP000019116"/>
    </source>
</evidence>
<name>A0A3B6EN68_WHEAT</name>
<feature type="compositionally biased region" description="Low complexity" evidence="1">
    <location>
        <begin position="36"/>
        <end position="46"/>
    </location>
</feature>
<evidence type="ECO:0000313" key="2">
    <source>
        <dbReference type="EnsemblPlants" id="TraesCS3A02G388500.1.cds1"/>
    </source>
</evidence>
<dbReference type="PANTHER" id="PTHR38386">
    <property type="entry name" value="OS05G0426900 PROTEIN"/>
    <property type="match status" value="1"/>
</dbReference>
<sequence>MNGYRNLASSPPAPSGGEPEPEPAPPPAAAKEGKWEGAAVGAAAMARNLSSASQRFAAVERSKSTGGHRGGGGFQAAVRRAFSMRRQPASGLSEGYWRIHDGLDDAEDEAEAPEEVDAQKKTQVAEAAVPGDAAASNDEIGQEETKKKKKKRGHIFKACKKLLGFKHV</sequence>
<dbReference type="Gramene" id="TraesSYM3A03G01494860.1">
    <property type="protein sequence ID" value="TraesSYM3A03G01494860.1.CDS1"/>
    <property type="gene ID" value="TraesSYM3A03G01494860"/>
</dbReference>
<dbReference type="Gramene" id="TraesLDM3A03G01472590.1">
    <property type="protein sequence ID" value="TraesLDM3A03G01472590.1.CDS1"/>
    <property type="gene ID" value="TraesLDM3A03G01472590"/>
</dbReference>
<feature type="region of interest" description="Disordered" evidence="1">
    <location>
        <begin position="103"/>
        <end position="153"/>
    </location>
</feature>
<dbReference type="AlphaFoldDB" id="A0A3B6EN68"/>
<dbReference type="Gramene" id="TraesMAC3A03G01470220.1">
    <property type="protein sequence ID" value="TraesMAC3A03G01470220.1.CDS1"/>
    <property type="gene ID" value="TraesMAC3A03G01470220"/>
</dbReference>
<dbReference type="EnsemblPlants" id="TraesCS3A02G388500.1">
    <property type="protein sequence ID" value="TraesCS3A02G388500.1.cds1"/>
    <property type="gene ID" value="TraesCS3A02G388500"/>
</dbReference>
<proteinExistence type="predicted"/>
<evidence type="ECO:0000256" key="1">
    <source>
        <dbReference type="SAM" id="MobiDB-lite"/>
    </source>
</evidence>
<dbReference type="Gramene" id="TraesNOR3A03G01492970.1">
    <property type="protein sequence ID" value="TraesNOR3A03G01492970.1.CDS1"/>
    <property type="gene ID" value="TraesNOR3A03G01492970"/>
</dbReference>
<dbReference type="Gramene" id="TraesROB_scaffold_077848_01G000300.1">
    <property type="protein sequence ID" value="TraesROB_scaffold_077848_01G000300.1"/>
    <property type="gene ID" value="TraesROB_scaffold_077848_01G000300"/>
</dbReference>
<dbReference type="Gramene" id="TraesCAD_scaffold_106496_01G000100.1">
    <property type="protein sequence ID" value="TraesCAD_scaffold_106496_01G000100.1"/>
    <property type="gene ID" value="TraesCAD_scaffold_106496_01G000100"/>
</dbReference>
<dbReference type="Gramene" id="TraesCS3A02G388500.1">
    <property type="protein sequence ID" value="TraesCS3A02G388500.1.cds1"/>
    <property type="gene ID" value="TraesCS3A02G388500"/>
</dbReference>
<dbReference type="OrthoDB" id="1931397at2759"/>
<dbReference type="Gramene" id="TraesPARA_EIv1.0_0858160.1">
    <property type="protein sequence ID" value="TraesPARA_EIv1.0_0858160.1.CDS1"/>
    <property type="gene ID" value="TraesPARA_EIv1.0_0858160"/>
</dbReference>
<dbReference type="Proteomes" id="UP000019116">
    <property type="component" value="Chromosome 3A"/>
</dbReference>
<dbReference type="Gramene" id="TraesLAC3A03G01416050.1">
    <property type="protein sequence ID" value="TraesLAC3A03G01416050.1.CDS1"/>
    <property type="gene ID" value="TraesLAC3A03G01416050"/>
</dbReference>
<dbReference type="Gramene" id="TraesWEE_scaffold_102677_01G000300.1">
    <property type="protein sequence ID" value="TraesWEE_scaffold_102677_01G000300.1"/>
    <property type="gene ID" value="TraesWEE_scaffold_102677_01G000300"/>
</dbReference>
<dbReference type="PANTHER" id="PTHR38386:SF5">
    <property type="entry name" value="OS01G0877900 PROTEIN"/>
    <property type="match status" value="1"/>
</dbReference>
<accession>A0A3B6EN68</accession>
<feature type="region of interest" description="Disordered" evidence="1">
    <location>
        <begin position="1"/>
        <end position="74"/>
    </location>
</feature>
<reference evidence="2" key="2">
    <citation type="submission" date="2018-10" db="UniProtKB">
        <authorList>
            <consortium name="EnsemblPlants"/>
        </authorList>
    </citation>
    <scope>IDENTIFICATION</scope>
</reference>
<reference evidence="2" key="1">
    <citation type="submission" date="2018-08" db="EMBL/GenBank/DDBJ databases">
        <authorList>
            <person name="Rossello M."/>
        </authorList>
    </citation>
    <scope>NUCLEOTIDE SEQUENCE [LARGE SCALE GENOMIC DNA]</scope>
    <source>
        <strain evidence="2">cv. Chinese Spring</strain>
    </source>
</reference>
<dbReference type="Gramene" id="TraesSTA3A03G01463670.1">
    <property type="protein sequence ID" value="TraesSTA3A03G01463670.1.CDS1"/>
    <property type="gene ID" value="TraesSTA3A03G01463670"/>
</dbReference>